<reference evidence="1 2" key="1">
    <citation type="journal article" date="2018" name="Nat. Ecol. Evol.">
        <title>Pezizomycetes genomes reveal the molecular basis of ectomycorrhizal truffle lifestyle.</title>
        <authorList>
            <person name="Murat C."/>
            <person name="Payen T."/>
            <person name="Noel B."/>
            <person name="Kuo A."/>
            <person name="Morin E."/>
            <person name="Chen J."/>
            <person name="Kohler A."/>
            <person name="Krizsan K."/>
            <person name="Balestrini R."/>
            <person name="Da Silva C."/>
            <person name="Montanini B."/>
            <person name="Hainaut M."/>
            <person name="Levati E."/>
            <person name="Barry K.W."/>
            <person name="Belfiori B."/>
            <person name="Cichocki N."/>
            <person name="Clum A."/>
            <person name="Dockter R.B."/>
            <person name="Fauchery L."/>
            <person name="Guy J."/>
            <person name="Iotti M."/>
            <person name="Le Tacon F."/>
            <person name="Lindquist E.A."/>
            <person name="Lipzen A."/>
            <person name="Malagnac F."/>
            <person name="Mello A."/>
            <person name="Molinier V."/>
            <person name="Miyauchi S."/>
            <person name="Poulain J."/>
            <person name="Riccioni C."/>
            <person name="Rubini A."/>
            <person name="Sitrit Y."/>
            <person name="Splivallo R."/>
            <person name="Traeger S."/>
            <person name="Wang M."/>
            <person name="Zifcakova L."/>
            <person name="Wipf D."/>
            <person name="Zambonelli A."/>
            <person name="Paolocci F."/>
            <person name="Nowrousian M."/>
            <person name="Ottonello S."/>
            <person name="Baldrian P."/>
            <person name="Spatafora J.W."/>
            <person name="Henrissat B."/>
            <person name="Nagy L.G."/>
            <person name="Aury J.M."/>
            <person name="Wincker P."/>
            <person name="Grigoriev I.V."/>
            <person name="Bonfante P."/>
            <person name="Martin F.M."/>
        </authorList>
    </citation>
    <scope>NUCLEOTIDE SEQUENCE [LARGE SCALE GENOMIC DNA]</scope>
    <source>
        <strain evidence="1 2">RN42</strain>
    </source>
</reference>
<proteinExistence type="predicted"/>
<dbReference type="Proteomes" id="UP000275078">
    <property type="component" value="Unassembled WGS sequence"/>
</dbReference>
<accession>A0A3N4I6G7</accession>
<sequence length="72" mass="8235">MMDAQPQTSLAPLLQQVESFQNTVAKLLETHSALRRENDRVLKLGLRMESLVEDLEKGAMLAREAERKKELQ</sequence>
<keyword evidence="2" id="KW-1185">Reference proteome</keyword>
<name>A0A3N4I6G7_ASCIM</name>
<organism evidence="1 2">
    <name type="scientific">Ascobolus immersus RN42</name>
    <dbReference type="NCBI Taxonomy" id="1160509"/>
    <lineage>
        <taxon>Eukaryota</taxon>
        <taxon>Fungi</taxon>
        <taxon>Dikarya</taxon>
        <taxon>Ascomycota</taxon>
        <taxon>Pezizomycotina</taxon>
        <taxon>Pezizomycetes</taxon>
        <taxon>Pezizales</taxon>
        <taxon>Ascobolaceae</taxon>
        <taxon>Ascobolus</taxon>
    </lineage>
</organism>
<gene>
    <name evidence="1" type="ORF">BJ508DRAFT_415064</name>
</gene>
<evidence type="ECO:0000313" key="2">
    <source>
        <dbReference type="Proteomes" id="UP000275078"/>
    </source>
</evidence>
<evidence type="ECO:0000313" key="1">
    <source>
        <dbReference type="EMBL" id="RPA81057.1"/>
    </source>
</evidence>
<dbReference type="AlphaFoldDB" id="A0A3N4I6G7"/>
<protein>
    <submittedName>
        <fullName evidence="1">Uncharacterized protein</fullName>
    </submittedName>
</protein>
<dbReference type="EMBL" id="ML119683">
    <property type="protein sequence ID" value="RPA81057.1"/>
    <property type="molecule type" value="Genomic_DNA"/>
</dbReference>